<sequence>MEELKVKFRKGRSFEASIRQHRLPVDLPLGLKGSDTGPTPPDYLVLSLASCVGMYVLFFCERSGLSPEGLEVQAEYAKDQERITSIAVSVRLPSAETEERRREALGWAEKCLIHRTLCERPDLKISLR</sequence>
<organism evidence="1">
    <name type="scientific">candidate division TA06 bacterium ADurb.Bin417</name>
    <dbReference type="NCBI Taxonomy" id="1852828"/>
    <lineage>
        <taxon>Bacteria</taxon>
        <taxon>Bacteria division TA06</taxon>
    </lineage>
</organism>
<dbReference type="Gene3D" id="3.30.300.20">
    <property type="match status" value="1"/>
</dbReference>
<dbReference type="InterPro" id="IPR036102">
    <property type="entry name" value="OsmC/Ohrsf"/>
</dbReference>
<reference evidence="1" key="1">
    <citation type="submission" date="2017-02" db="EMBL/GenBank/DDBJ databases">
        <title>Delving into the versatile metabolic prowess of the omnipresent phylum Bacteroidetes.</title>
        <authorList>
            <person name="Nobu M.K."/>
            <person name="Mei R."/>
            <person name="Narihiro T."/>
            <person name="Kuroda K."/>
            <person name="Liu W.-T."/>
        </authorList>
    </citation>
    <scope>NUCLEOTIDE SEQUENCE</scope>
    <source>
        <strain evidence="1">ADurb.Bin417</strain>
    </source>
</reference>
<evidence type="ECO:0000313" key="1">
    <source>
        <dbReference type="EMBL" id="OPZ88894.1"/>
    </source>
</evidence>
<protein>
    <submittedName>
        <fullName evidence="1">OsmC-like protein</fullName>
    </submittedName>
</protein>
<proteinExistence type="predicted"/>
<dbReference type="PANTHER" id="PTHR39624">
    <property type="entry name" value="PROTEIN INVOLVED IN RIMO-MEDIATED BETA-METHYLTHIOLATION OF RIBOSOMAL PROTEIN S12 YCAO"/>
    <property type="match status" value="1"/>
</dbReference>
<gene>
    <name evidence="1" type="ORF">BWY73_01600</name>
</gene>
<comment type="caution">
    <text evidence="1">The sequence shown here is derived from an EMBL/GenBank/DDBJ whole genome shotgun (WGS) entry which is preliminary data.</text>
</comment>
<dbReference type="SUPFAM" id="SSF82784">
    <property type="entry name" value="OsmC-like"/>
    <property type="match status" value="1"/>
</dbReference>
<dbReference type="InterPro" id="IPR003718">
    <property type="entry name" value="OsmC/Ohr_fam"/>
</dbReference>
<dbReference type="AlphaFoldDB" id="A0A1V5M6Q8"/>
<accession>A0A1V5M6Q8</accession>
<dbReference type="PANTHER" id="PTHR39624:SF2">
    <property type="entry name" value="OSMC-LIKE PROTEIN"/>
    <property type="match status" value="1"/>
</dbReference>
<dbReference type="Proteomes" id="UP000485484">
    <property type="component" value="Unassembled WGS sequence"/>
</dbReference>
<dbReference type="Pfam" id="PF02566">
    <property type="entry name" value="OsmC"/>
    <property type="match status" value="1"/>
</dbReference>
<dbReference type="InterPro" id="IPR015946">
    <property type="entry name" value="KH_dom-like_a/b"/>
</dbReference>
<dbReference type="EMBL" id="MWAK01000439">
    <property type="protein sequence ID" value="OPZ88894.1"/>
    <property type="molecule type" value="Genomic_DNA"/>
</dbReference>
<name>A0A1V5M6Q8_UNCT6</name>